<reference evidence="2 3" key="1">
    <citation type="submission" date="2018-10" db="EMBL/GenBank/DDBJ databases">
        <title>Genomic Encyclopedia of Archaeal and Bacterial Type Strains, Phase II (KMG-II): from individual species to whole genera.</title>
        <authorList>
            <person name="Goeker M."/>
        </authorList>
    </citation>
    <scope>NUCLEOTIDE SEQUENCE [LARGE SCALE GENOMIC DNA]</scope>
    <source>
        <strain evidence="2 3">DSM 45657</strain>
    </source>
</reference>
<name>A0A421B2V3_9PSEU</name>
<dbReference type="EMBL" id="RCDD01000002">
    <property type="protein sequence ID" value="RLK58707.1"/>
    <property type="molecule type" value="Genomic_DNA"/>
</dbReference>
<dbReference type="Proteomes" id="UP000282454">
    <property type="component" value="Unassembled WGS sequence"/>
</dbReference>
<organism evidence="2 3">
    <name type="scientific">Actinokineospora cianjurensis</name>
    <dbReference type="NCBI Taxonomy" id="585224"/>
    <lineage>
        <taxon>Bacteria</taxon>
        <taxon>Bacillati</taxon>
        <taxon>Actinomycetota</taxon>
        <taxon>Actinomycetes</taxon>
        <taxon>Pseudonocardiales</taxon>
        <taxon>Pseudonocardiaceae</taxon>
        <taxon>Actinokineospora</taxon>
    </lineage>
</organism>
<evidence type="ECO:0000259" key="1">
    <source>
        <dbReference type="Pfam" id="PF12770"/>
    </source>
</evidence>
<dbReference type="Pfam" id="PF12770">
    <property type="entry name" value="CHAT"/>
    <property type="match status" value="1"/>
</dbReference>
<gene>
    <name evidence="2" type="ORF">CLV68_3182</name>
</gene>
<proteinExistence type="predicted"/>
<comment type="caution">
    <text evidence="2">The sequence shown here is derived from an EMBL/GenBank/DDBJ whole genome shotgun (WGS) entry which is preliminary data.</text>
</comment>
<dbReference type="OrthoDB" id="3206999at2"/>
<dbReference type="SUPFAM" id="SSF48452">
    <property type="entry name" value="TPR-like"/>
    <property type="match status" value="1"/>
</dbReference>
<evidence type="ECO:0000313" key="3">
    <source>
        <dbReference type="Proteomes" id="UP000282454"/>
    </source>
</evidence>
<protein>
    <submittedName>
        <fullName evidence="2">CHAT domain-containing protein</fullName>
    </submittedName>
</protein>
<sequence length="1832" mass="195067">MRCPDRQRGEREVVISSGVVERVDRWQTAGDRDAVLGAGALVDAARLVLPTAAAEPPPLVVLELTWLHWSRYQALPEPDDRAELEICLALAGAVVADAPERLPAPVREWYATTGTARLVDSVSGYYAAVLCEVALAARDVDLVDHAVQVARAGGVDRVEHANNVALLLWERFTLAADPADLDQIIDVAEATLRGGGDHPLHRQIHLNLGRAHTSRAELSDDPRPGLATALPHLRAALASVAPGAVERADYLCALAYALLAGVTLGSTDADLDECERSAREALDAAPDEVTVLRSTLILCDLLHWRSVLHDDMADTDEAIRLARAALPVVEHDPHAAELVRGALAIALTSRASRSGGDRADADLLAEIRELGVEEDLWDDVAADEWRVLVRTRAEAVRRAREVPRDTVRLGVALYELAVASGDLEPLTEAARVLRSAAAGDDPSAAREHLARVCVTAYEVDESDARLDDAIAAVRAAVPVLHDDQIRLQFLWRLGLLLGQRFTRTAKPGDVDEQVAVLRAAVPLAGAPGPRAMALSGLAEALRAKAIETQTADSVNDCVEAAVQAVEATPPGDEFLAPRQGIAGRALSDRFGISADPADAARATRMLRAAASGVPEGHPHRHAVLVDLATALFDESQAAGTGAPDESIELCRAVLSAGADGDWRAALVLADVLVHRFGRSGVERDLDDAVTALRAAAALFGADERVAVVAKTVRVLARYESLDRVTEAVDLGQSTVDLVLPEHRRRPELAAAIAFALAKRHDLTGDRADLDSAIDQARWAVDRCPPHLPSRTKHIRLLTMLLRSRSTATGDLSDVDEIITVARSATVAPGHPVAAALGSALAARTPSRADAYLAEAIDLLTAGVERVPAGHPDRYALVLDLASALSRGVLETGDLDRLTRGVGVVTRAFGELPAVDGTALAVLGSLLFTWYQRTSDLGGLSDGLTALRAATGHDLPEAAGALVRATLASALLARHQRLGDSADLTEAVTHARSAVHTAREPDSLAILANCLTTTSQRHGDPDSLEEAMRCARLALVLPAKVPMARSTHLESLAMALMVRFTRTASRHDLNEAVETFRAAAAVIPDGFVARSALVMALSSALTVRADLHGASADVDEAIATARLAVESAATGTVQRRSALENLSNALLFRRDRARPGEIAEAVDVAERGLAECPVDHPDRFRHLANLARATRARAEHHTGTGVVDFDRAIALHHETAGAMGDDHPLAPVFWLDLANALQGRYARSGDDQDAVAAASWAARAAEALPPESPDSAAAYLLLGNVLRIRSRRHGTARDFATAVDALRSAAETRSGTVAIRLAAAWSWAMLAADREDWDTALEGFTTAVALLSRVVSPGVDHRGGERRLTRWDGLVAGAAAVALWAGDPGRAVELLEQGRSVLWSRELRTRDEFTDLRDRDPGLHSRLREVATALAMAEADPATPVPGIPNVADGRIRLAEEWDRLVAEARALPGMAGFLHTPSLAEIRAGLPAGPVVLITLDATRCDALIVSRDHDVDHVPLPDLTRSEAKAQTRAYLAALESRSPGAVQTVHATLEWLWDRVAEPVLARLGADGNGPLPRVWWCPTGPLAMLPLHAAGYHDPDDTPAGRTVLDRVVSSYTPTLRALARAVSAPSHVDDPRLLVVSMPESPPGVPTLSPLPGARAEAEFLTRTLPHTYRTAATATRSAVLADLRTHPHAHFACHGGHNPEHPSTAALYLHDGPLTVLDIAAQDLTHAQLAYLSACHTATAATTLPDESIHLAAALQLAGYRHVVATLWTIPDTTATHLATTVYSALTTNNTLDLTDTARTLHHATRTLRDATPLDPAHWVPFIHIGP</sequence>
<dbReference type="Gene3D" id="1.25.40.10">
    <property type="entry name" value="Tetratricopeptide repeat domain"/>
    <property type="match status" value="2"/>
</dbReference>
<dbReference type="InterPro" id="IPR011990">
    <property type="entry name" value="TPR-like_helical_dom_sf"/>
</dbReference>
<feature type="domain" description="CHAT" evidence="1">
    <location>
        <begin position="1549"/>
        <end position="1831"/>
    </location>
</feature>
<evidence type="ECO:0000313" key="2">
    <source>
        <dbReference type="EMBL" id="RLK58707.1"/>
    </source>
</evidence>
<dbReference type="RefSeq" id="WP_121391457.1">
    <property type="nucleotide sequence ID" value="NZ_RCDD01000002.1"/>
</dbReference>
<accession>A0A421B2V3</accession>
<dbReference type="InterPro" id="IPR024983">
    <property type="entry name" value="CHAT_dom"/>
</dbReference>
<keyword evidence="3" id="KW-1185">Reference proteome</keyword>